<keyword evidence="3 6" id="KW-0285">Flavoprotein</keyword>
<comment type="similarity">
    <text evidence="6">Belongs to the DNA photolyase family.</text>
</comment>
<keyword evidence="4 6" id="KW-0274">FAD</keyword>
<dbReference type="EC" id="4.1.99.3" evidence="8"/>
<accession>A0ABT8LA06</accession>
<dbReference type="SUPFAM" id="SSF48173">
    <property type="entry name" value="Cryptochrome/photolyase FAD-binding domain"/>
    <property type="match status" value="1"/>
</dbReference>
<evidence type="ECO:0000256" key="6">
    <source>
        <dbReference type="RuleBase" id="RU004182"/>
    </source>
</evidence>
<keyword evidence="8" id="KW-0456">Lyase</keyword>
<proteinExistence type="inferred from homology"/>
<evidence type="ECO:0000256" key="4">
    <source>
        <dbReference type="ARBA" id="ARBA00022827"/>
    </source>
</evidence>
<comment type="cofactor">
    <cofactor evidence="1">
        <name>(6R)-5,10-methylene-5,6,7,8-tetrahydrofolate</name>
        <dbReference type="ChEBI" id="CHEBI:15636"/>
    </cofactor>
</comment>
<reference evidence="8" key="1">
    <citation type="submission" date="2023-06" db="EMBL/GenBank/DDBJ databases">
        <title>Genomic of Agaribacillus aureum.</title>
        <authorList>
            <person name="Wang G."/>
        </authorList>
    </citation>
    <scope>NUCLEOTIDE SEQUENCE</scope>
    <source>
        <strain evidence="8">BMA12</strain>
    </source>
</reference>
<dbReference type="InterPro" id="IPR005101">
    <property type="entry name" value="Cryptochr/Photolyase_FAD-bd"/>
</dbReference>
<sequence>MAKLIAQEISVFWFRRDLRFHDNTALTFALNGPYPVLPIFILDRNILDGLENRADPRVTFIHREIQNLNLQLQEVGSGLQVYDGRPVKVWQEMIKNYNVKAIYANRDYEPYARKRDREVYELLAAQGIPFISKKDHVIFEKSEVIKDDGTPYKVYTPYSKKWKSLLRQRPTTSYPSALSSGNWVQVPHKAVMPLKDIGFSPSEIELPSREVPEKIIKSYHENRDFPAIKGTSRLSLHLRFGTISIRQLVTTAGRLSEKYLNELIWRDFYQMILWHFPQVERENFNRKYDGIEWRNNTEEFAKWCAGETGYPIVDAGMRELNSTGFMHNRVRMITASFLTKHLLIDWRWGEAYFAEKLLDYELASNNGGWQWAAGTGVDAAPYFRIFNPDSQTKKFDQKHQYIKKWVPEYQEFAYPAPMVDHKFARERVLKTYRKALENGS</sequence>
<dbReference type="InterPro" id="IPR002081">
    <property type="entry name" value="Cryptochrome/DNA_photolyase_1"/>
</dbReference>
<dbReference type="PANTHER" id="PTHR11455:SF9">
    <property type="entry name" value="CRYPTOCHROME CIRCADIAN CLOCK 5 ISOFORM X1"/>
    <property type="match status" value="1"/>
</dbReference>
<protein>
    <submittedName>
        <fullName evidence="8">Deoxyribodipyrimidine photo-lyase</fullName>
        <ecNumber evidence="8">4.1.99.3</ecNumber>
    </submittedName>
</protein>
<keyword evidence="9" id="KW-1185">Reference proteome</keyword>
<dbReference type="Pfam" id="PF03441">
    <property type="entry name" value="FAD_binding_7"/>
    <property type="match status" value="1"/>
</dbReference>
<dbReference type="PROSITE" id="PS00691">
    <property type="entry name" value="DNA_PHOTOLYASES_1_2"/>
    <property type="match status" value="1"/>
</dbReference>
<feature type="domain" description="Photolyase/cryptochrome alpha/beta" evidence="7">
    <location>
        <begin position="8"/>
        <end position="138"/>
    </location>
</feature>
<dbReference type="InterPro" id="IPR014729">
    <property type="entry name" value="Rossmann-like_a/b/a_fold"/>
</dbReference>
<dbReference type="SUPFAM" id="SSF52425">
    <property type="entry name" value="Cryptochrome/photolyase, N-terminal domain"/>
    <property type="match status" value="1"/>
</dbReference>
<dbReference type="InterPro" id="IPR018394">
    <property type="entry name" value="DNA_photolyase_1_CS_C"/>
</dbReference>
<dbReference type="PROSITE" id="PS00394">
    <property type="entry name" value="DNA_PHOTOLYASES_1_1"/>
    <property type="match status" value="1"/>
</dbReference>
<gene>
    <name evidence="8" type="ORF">QQ020_21090</name>
</gene>
<dbReference type="Gene3D" id="1.25.40.80">
    <property type="match status" value="1"/>
</dbReference>
<evidence type="ECO:0000313" key="9">
    <source>
        <dbReference type="Proteomes" id="UP001172083"/>
    </source>
</evidence>
<dbReference type="Gene3D" id="1.10.579.10">
    <property type="entry name" value="DNA Cyclobutane Dipyrimidine Photolyase, subunit A, domain 3"/>
    <property type="match status" value="1"/>
</dbReference>
<dbReference type="Gene3D" id="3.40.50.620">
    <property type="entry name" value="HUPs"/>
    <property type="match status" value="1"/>
</dbReference>
<comment type="cofactor">
    <cofactor evidence="2">
        <name>FAD</name>
        <dbReference type="ChEBI" id="CHEBI:57692"/>
    </cofactor>
</comment>
<dbReference type="Pfam" id="PF00875">
    <property type="entry name" value="DNA_photolyase"/>
    <property type="match status" value="1"/>
</dbReference>
<dbReference type="PROSITE" id="PS51645">
    <property type="entry name" value="PHR_CRY_ALPHA_BETA"/>
    <property type="match status" value="1"/>
</dbReference>
<keyword evidence="5 6" id="KW-0157">Chromophore</keyword>
<evidence type="ECO:0000259" key="7">
    <source>
        <dbReference type="PROSITE" id="PS51645"/>
    </source>
</evidence>
<dbReference type="InterPro" id="IPR036134">
    <property type="entry name" value="Crypto/Photolyase_FAD-like_sf"/>
</dbReference>
<dbReference type="RefSeq" id="WP_346759928.1">
    <property type="nucleotide sequence ID" value="NZ_JAUJEB010000005.1"/>
</dbReference>
<evidence type="ECO:0000256" key="3">
    <source>
        <dbReference type="ARBA" id="ARBA00022630"/>
    </source>
</evidence>
<evidence type="ECO:0000256" key="5">
    <source>
        <dbReference type="ARBA" id="ARBA00022991"/>
    </source>
</evidence>
<dbReference type="PANTHER" id="PTHR11455">
    <property type="entry name" value="CRYPTOCHROME"/>
    <property type="match status" value="1"/>
</dbReference>
<organism evidence="8 9">
    <name type="scientific">Agaribacillus aureus</name>
    <dbReference type="NCBI Taxonomy" id="3051825"/>
    <lineage>
        <taxon>Bacteria</taxon>
        <taxon>Pseudomonadati</taxon>
        <taxon>Bacteroidota</taxon>
        <taxon>Cytophagia</taxon>
        <taxon>Cytophagales</taxon>
        <taxon>Splendidivirgaceae</taxon>
        <taxon>Agaribacillus</taxon>
    </lineage>
</organism>
<evidence type="ECO:0000256" key="1">
    <source>
        <dbReference type="ARBA" id="ARBA00001932"/>
    </source>
</evidence>
<comment type="caution">
    <text evidence="8">The sequence shown here is derived from an EMBL/GenBank/DDBJ whole genome shotgun (WGS) entry which is preliminary data.</text>
</comment>
<evidence type="ECO:0000313" key="8">
    <source>
        <dbReference type="EMBL" id="MDN5214589.1"/>
    </source>
</evidence>
<dbReference type="Proteomes" id="UP001172083">
    <property type="component" value="Unassembled WGS sequence"/>
</dbReference>
<dbReference type="InterPro" id="IPR036155">
    <property type="entry name" value="Crypto/Photolyase_N_sf"/>
</dbReference>
<dbReference type="InterPro" id="IPR006050">
    <property type="entry name" value="DNA_photolyase_N"/>
</dbReference>
<dbReference type="PRINTS" id="PR00147">
    <property type="entry name" value="DNAPHOTLYASE"/>
</dbReference>
<dbReference type="GO" id="GO:0003904">
    <property type="term" value="F:deoxyribodipyrimidine photo-lyase activity"/>
    <property type="evidence" value="ECO:0007669"/>
    <property type="project" value="UniProtKB-EC"/>
</dbReference>
<name>A0ABT8LA06_9BACT</name>
<dbReference type="EMBL" id="JAUJEB010000005">
    <property type="protein sequence ID" value="MDN5214589.1"/>
    <property type="molecule type" value="Genomic_DNA"/>
</dbReference>
<evidence type="ECO:0000256" key="2">
    <source>
        <dbReference type="ARBA" id="ARBA00001974"/>
    </source>
</evidence>